<accession>A0AAW8NAR8</accession>
<evidence type="ECO:0008006" key="4">
    <source>
        <dbReference type="Google" id="ProtNLM"/>
    </source>
</evidence>
<proteinExistence type="predicted"/>
<reference evidence="2" key="1">
    <citation type="submission" date="2023-07" db="EMBL/GenBank/DDBJ databases">
        <title>Sorghum-associated microbial communities from plants grown in Nebraska, USA.</title>
        <authorList>
            <person name="Schachtman D."/>
        </authorList>
    </citation>
    <scope>NUCLEOTIDE SEQUENCE</scope>
    <source>
        <strain evidence="2">BE261</strain>
    </source>
</reference>
<feature type="region of interest" description="Disordered" evidence="1">
    <location>
        <begin position="189"/>
        <end position="208"/>
    </location>
</feature>
<evidence type="ECO:0000313" key="2">
    <source>
        <dbReference type="EMBL" id="MDR7164106.1"/>
    </source>
</evidence>
<dbReference type="RefSeq" id="WP_310111573.1">
    <property type="nucleotide sequence ID" value="NZ_JAVDTN010000006.1"/>
</dbReference>
<sequence>MPAHRPRTPFHLLRATAVATVILALAAGAHLAAGGELPAPAIMLAVMSLTALGSTTATRLRLGFPALAALLGGGQVALHEVFTAFSSSGTAPGSGPAASHVSHVAGPGFLTPAADHLAGAAATAGPLMLAAHVLATLGSALLLAKGEAALWALAAWLRPLVALPQPVACDDGAPPLAAFPPAAAPLRPWRNLRQDSRRGPPSAVVLSS</sequence>
<protein>
    <recommendedName>
        <fullName evidence="4">MFS transporter</fullName>
    </recommendedName>
</protein>
<dbReference type="AlphaFoldDB" id="A0AAW8NAR8"/>
<gene>
    <name evidence="2" type="ORF">J2X12_002125</name>
</gene>
<dbReference type="Proteomes" id="UP001262032">
    <property type="component" value="Unassembled WGS sequence"/>
</dbReference>
<comment type="caution">
    <text evidence="2">The sequence shown here is derived from an EMBL/GenBank/DDBJ whole genome shotgun (WGS) entry which is preliminary data.</text>
</comment>
<organism evidence="2 3">
    <name type="scientific">Pseudarthrobacter oxydans</name>
    <name type="common">Arthrobacter oxydans</name>
    <dbReference type="NCBI Taxonomy" id="1671"/>
    <lineage>
        <taxon>Bacteria</taxon>
        <taxon>Bacillati</taxon>
        <taxon>Actinomycetota</taxon>
        <taxon>Actinomycetes</taxon>
        <taxon>Micrococcales</taxon>
        <taxon>Micrococcaceae</taxon>
        <taxon>Pseudarthrobacter</taxon>
    </lineage>
</organism>
<evidence type="ECO:0000256" key="1">
    <source>
        <dbReference type="SAM" id="MobiDB-lite"/>
    </source>
</evidence>
<dbReference type="EMBL" id="JAVDWN010000006">
    <property type="protein sequence ID" value="MDR7164106.1"/>
    <property type="molecule type" value="Genomic_DNA"/>
</dbReference>
<evidence type="ECO:0000313" key="3">
    <source>
        <dbReference type="Proteomes" id="UP001262032"/>
    </source>
</evidence>
<name>A0AAW8NAR8_PSEOX</name>
<dbReference type="GeneID" id="97422456"/>